<keyword evidence="7" id="KW-0969">Cilium</keyword>
<evidence type="ECO:0000256" key="1">
    <source>
        <dbReference type="ARBA" id="ARBA00005709"/>
    </source>
</evidence>
<comment type="subcellular location">
    <subcellularLocation>
        <location evidence="4">Secreted</location>
    </subcellularLocation>
    <subcellularLocation>
        <location evidence="4">Bacterial flagellum</location>
    </subcellularLocation>
</comment>
<protein>
    <recommendedName>
        <fullName evidence="4">Flagellin</fullName>
    </recommendedName>
</protein>
<organism evidence="7">
    <name type="scientific">Caulobacter sp. (strain K31)</name>
    <dbReference type="NCBI Taxonomy" id="366602"/>
    <lineage>
        <taxon>Bacteria</taxon>
        <taxon>Pseudomonadati</taxon>
        <taxon>Pseudomonadota</taxon>
        <taxon>Alphaproteobacteria</taxon>
        <taxon>Caulobacterales</taxon>
        <taxon>Caulobacteraceae</taxon>
        <taxon>Caulobacter</taxon>
    </lineage>
</organism>
<feature type="domain" description="Flagellin C-terminal" evidence="6">
    <location>
        <begin position="191"/>
        <end position="275"/>
    </location>
</feature>
<proteinExistence type="inferred from homology"/>
<dbReference type="InterPro" id="IPR001029">
    <property type="entry name" value="Flagellin_N"/>
</dbReference>
<dbReference type="EMBL" id="CP000927">
    <property type="protein sequence ID" value="ABZ72011.1"/>
    <property type="molecule type" value="Genomic_DNA"/>
</dbReference>
<dbReference type="Pfam" id="PF00669">
    <property type="entry name" value="Flagellin_N"/>
    <property type="match status" value="1"/>
</dbReference>
<evidence type="ECO:0000256" key="4">
    <source>
        <dbReference type="RuleBase" id="RU362073"/>
    </source>
</evidence>
<dbReference type="GO" id="GO:0009288">
    <property type="term" value="C:bacterial-type flagellum"/>
    <property type="evidence" value="ECO:0007669"/>
    <property type="project" value="UniProtKB-SubCell"/>
</dbReference>
<keyword evidence="7" id="KW-0966">Cell projection</keyword>
<dbReference type="Gene3D" id="1.20.1330.10">
    <property type="entry name" value="f41 fragment of flagellin, N-terminal domain"/>
    <property type="match status" value="1"/>
</dbReference>
<evidence type="ECO:0000313" key="7">
    <source>
        <dbReference type="EMBL" id="ABZ72011.1"/>
    </source>
</evidence>
<dbReference type="Pfam" id="PF00700">
    <property type="entry name" value="Flagellin_C"/>
    <property type="match status" value="1"/>
</dbReference>
<dbReference type="InterPro" id="IPR046358">
    <property type="entry name" value="Flagellin_C"/>
</dbReference>
<dbReference type="STRING" id="366602.Caul_2884"/>
<keyword evidence="4" id="KW-0964">Secreted</keyword>
<feature type="domain" description="Flagellin N-terminal" evidence="5">
    <location>
        <begin position="5"/>
        <end position="141"/>
    </location>
</feature>
<evidence type="ECO:0000256" key="2">
    <source>
        <dbReference type="ARBA" id="ARBA00011829"/>
    </source>
</evidence>
<comment type="function">
    <text evidence="4">Flagellin is the subunit protein which polymerizes to form the filaments of bacterial flagella.</text>
</comment>
<keyword evidence="7" id="KW-0282">Flagellum</keyword>
<dbReference type="OrthoDB" id="7328309at2"/>
<dbReference type="GO" id="GO:0005198">
    <property type="term" value="F:structural molecule activity"/>
    <property type="evidence" value="ECO:0007669"/>
    <property type="project" value="UniProtKB-UniRule"/>
</dbReference>
<dbReference type="AlphaFoldDB" id="B0SZT8"/>
<dbReference type="InterPro" id="IPR001492">
    <property type="entry name" value="Flagellin"/>
</dbReference>
<dbReference type="eggNOG" id="COG1344">
    <property type="taxonomic scope" value="Bacteria"/>
</dbReference>
<sequence>MTLSVNTNQPALIALQNLNKTNDDMAGVQSRINTGLAISSAKDNAAVWSIAQDQRADRSALNAVKMSLDRATSITDVALAAGESVSDLLTQMREKVVAAKDTSLSTSSRKALNADFQGLLKNLNQVVNSATFDGANILNGSEPSNITFLADADAATSITLNLQNLSLGGTINTLTATDSIATMTLASAVLTKLDASLSAVNQAVGSIGSQAKQIEAHNTFIAKLNDVLETGVGNLVDADMAKESARLQALQVKQQLGAQALSIANKAPQIILSLFNGGG</sequence>
<dbReference type="PRINTS" id="PR00207">
    <property type="entry name" value="FLAGELLIN"/>
</dbReference>
<dbReference type="SUPFAM" id="SSF64518">
    <property type="entry name" value="Phase 1 flagellin"/>
    <property type="match status" value="1"/>
</dbReference>
<dbReference type="HOGENOM" id="CLU_011142_1_0_5"/>
<name>B0SZT8_CAUSK</name>
<comment type="subunit">
    <text evidence="2">In C.crescentus, the flagellar filament is composed of multiple flagellins of 29 kDa; 27 kDa and 25 kDa.</text>
</comment>
<dbReference type="GO" id="GO:0005576">
    <property type="term" value="C:extracellular region"/>
    <property type="evidence" value="ECO:0007669"/>
    <property type="project" value="UniProtKB-SubCell"/>
</dbReference>
<accession>B0SZT8</accession>
<dbReference type="KEGG" id="cak:Caul_2884"/>
<evidence type="ECO:0000256" key="3">
    <source>
        <dbReference type="ARBA" id="ARBA00023143"/>
    </source>
</evidence>
<keyword evidence="3 4" id="KW-0975">Bacterial flagellum</keyword>
<evidence type="ECO:0000259" key="6">
    <source>
        <dbReference type="Pfam" id="PF00700"/>
    </source>
</evidence>
<evidence type="ECO:0000259" key="5">
    <source>
        <dbReference type="Pfam" id="PF00669"/>
    </source>
</evidence>
<dbReference type="PANTHER" id="PTHR42792">
    <property type="entry name" value="FLAGELLIN"/>
    <property type="match status" value="1"/>
</dbReference>
<comment type="similarity">
    <text evidence="1 4">Belongs to the bacterial flagellin family.</text>
</comment>
<gene>
    <name evidence="7" type="ordered locus">Caul_2884</name>
</gene>
<reference evidence="7" key="1">
    <citation type="submission" date="2008-01" db="EMBL/GenBank/DDBJ databases">
        <title>Complete sequence of chromosome of Caulobacter sp. K31.</title>
        <authorList>
            <consortium name="US DOE Joint Genome Institute"/>
            <person name="Copeland A."/>
            <person name="Lucas S."/>
            <person name="Lapidus A."/>
            <person name="Barry K."/>
            <person name="Glavina del Rio T."/>
            <person name="Dalin E."/>
            <person name="Tice H."/>
            <person name="Pitluck S."/>
            <person name="Bruce D."/>
            <person name="Goodwin L."/>
            <person name="Thompson L.S."/>
            <person name="Brettin T."/>
            <person name="Detter J.C."/>
            <person name="Han C."/>
            <person name="Schmutz J."/>
            <person name="Larimer F."/>
            <person name="Land M."/>
            <person name="Hauser L."/>
            <person name="Kyrpides N."/>
            <person name="Kim E."/>
            <person name="Stephens C."/>
            <person name="Richardson P."/>
        </authorList>
    </citation>
    <scope>NUCLEOTIDE SEQUENCE [LARGE SCALE GENOMIC DNA]</scope>
    <source>
        <strain evidence="7">K31</strain>
    </source>
</reference>
<dbReference type="PANTHER" id="PTHR42792:SF2">
    <property type="entry name" value="FLAGELLIN"/>
    <property type="match status" value="1"/>
</dbReference>